<keyword evidence="2" id="KW-1185">Reference proteome</keyword>
<protein>
    <submittedName>
        <fullName evidence="1">Uncharacterized protein</fullName>
    </submittedName>
</protein>
<accession>A0A1B1UQC8</accession>
<evidence type="ECO:0000313" key="2">
    <source>
        <dbReference type="Proteomes" id="UP000092839"/>
    </source>
</evidence>
<organism evidence="1 2">
    <name type="scientific">Bradyrhizobium icense</name>
    <dbReference type="NCBI Taxonomy" id="1274631"/>
    <lineage>
        <taxon>Bacteria</taxon>
        <taxon>Pseudomonadati</taxon>
        <taxon>Pseudomonadota</taxon>
        <taxon>Alphaproteobacteria</taxon>
        <taxon>Hyphomicrobiales</taxon>
        <taxon>Nitrobacteraceae</taxon>
        <taxon>Bradyrhizobium</taxon>
    </lineage>
</organism>
<sequence length="113" mass="12379">MIRAVPLLALLLGGCDVTASQERATADRVDDAGCASYGLKYGSPEYAQCRMSKDQQRQANYRAAIDQSFRNNQAVADQQLQQLRHNQQQLRSSSPTNCTTMALGGGMYSTNCQ</sequence>
<gene>
    <name evidence="1" type="ORF">LMTR13_37480</name>
</gene>
<dbReference type="RefSeq" id="WP_065732113.1">
    <property type="nucleotide sequence ID" value="NZ_CP016428.1"/>
</dbReference>
<name>A0A1B1UQC8_9BRAD</name>
<reference evidence="1 2" key="1">
    <citation type="submission" date="2016-07" db="EMBL/GenBank/DDBJ databases">
        <title>Complete genome sequence of Bradyrhizobium icense LMTR 13T, a potential inoculant strain isolated from lima bean (Phaseolus lunatus) in Peru.</title>
        <authorList>
            <person name="Ormeno-Orrillo E."/>
            <person name="Duran D."/>
            <person name="Rogel M.A."/>
            <person name="Rey L."/>
            <person name="Imperial J."/>
            <person name="Ruiz-Argueso T."/>
            <person name="Martinez-Romero E."/>
        </authorList>
    </citation>
    <scope>NUCLEOTIDE SEQUENCE [LARGE SCALE GENOMIC DNA]</scope>
    <source>
        <strain evidence="1 2">LMTR 13</strain>
    </source>
</reference>
<evidence type="ECO:0000313" key="1">
    <source>
        <dbReference type="EMBL" id="ANW04977.1"/>
    </source>
</evidence>
<dbReference type="EMBL" id="CP016428">
    <property type="protein sequence ID" value="ANW04977.1"/>
    <property type="molecule type" value="Genomic_DNA"/>
</dbReference>
<dbReference type="Proteomes" id="UP000092839">
    <property type="component" value="Chromosome"/>
</dbReference>
<dbReference type="PROSITE" id="PS51257">
    <property type="entry name" value="PROKAR_LIPOPROTEIN"/>
    <property type="match status" value="1"/>
</dbReference>
<dbReference type="OrthoDB" id="8163917at2"/>
<proteinExistence type="predicted"/>
<dbReference type="KEGG" id="bic:LMTR13_37480"/>
<dbReference type="AlphaFoldDB" id="A0A1B1UQC8"/>